<feature type="non-terminal residue" evidence="2">
    <location>
        <position position="21"/>
    </location>
</feature>
<evidence type="ECO:0000313" key="2">
    <source>
        <dbReference type="EMBL" id="CAF4438289.1"/>
    </source>
</evidence>
<feature type="region of interest" description="Disordered" evidence="1">
    <location>
        <begin position="1"/>
        <end position="21"/>
    </location>
</feature>
<evidence type="ECO:0000313" key="3">
    <source>
        <dbReference type="Proteomes" id="UP000676336"/>
    </source>
</evidence>
<organism evidence="2 3">
    <name type="scientific">Rotaria magnacalcarata</name>
    <dbReference type="NCBI Taxonomy" id="392030"/>
    <lineage>
        <taxon>Eukaryota</taxon>
        <taxon>Metazoa</taxon>
        <taxon>Spiralia</taxon>
        <taxon>Gnathifera</taxon>
        <taxon>Rotifera</taxon>
        <taxon>Eurotatoria</taxon>
        <taxon>Bdelloidea</taxon>
        <taxon>Philodinida</taxon>
        <taxon>Philodinidae</taxon>
        <taxon>Rotaria</taxon>
    </lineage>
</organism>
<dbReference type="AlphaFoldDB" id="A0A8S2WF09"/>
<protein>
    <submittedName>
        <fullName evidence="2">Uncharacterized protein</fullName>
    </submittedName>
</protein>
<sequence length="21" mass="2309">MPSSNQRSTSTTNRPFTIVLA</sequence>
<name>A0A8S2WF09_9BILA</name>
<reference evidence="2" key="1">
    <citation type="submission" date="2021-02" db="EMBL/GenBank/DDBJ databases">
        <authorList>
            <person name="Nowell W R."/>
        </authorList>
    </citation>
    <scope>NUCLEOTIDE SEQUENCE</scope>
</reference>
<feature type="compositionally biased region" description="Low complexity" evidence="1">
    <location>
        <begin position="1"/>
        <end position="14"/>
    </location>
</feature>
<evidence type="ECO:0000256" key="1">
    <source>
        <dbReference type="SAM" id="MobiDB-lite"/>
    </source>
</evidence>
<proteinExistence type="predicted"/>
<gene>
    <name evidence="2" type="ORF">SMN809_LOCUS32155</name>
</gene>
<accession>A0A8S2WF09</accession>
<dbReference type="Proteomes" id="UP000676336">
    <property type="component" value="Unassembled WGS sequence"/>
</dbReference>
<comment type="caution">
    <text evidence="2">The sequence shown here is derived from an EMBL/GenBank/DDBJ whole genome shotgun (WGS) entry which is preliminary data.</text>
</comment>
<dbReference type="EMBL" id="CAJOBI010066443">
    <property type="protein sequence ID" value="CAF4438289.1"/>
    <property type="molecule type" value="Genomic_DNA"/>
</dbReference>